<evidence type="ECO:0008006" key="4">
    <source>
        <dbReference type="Google" id="ProtNLM"/>
    </source>
</evidence>
<evidence type="ECO:0000313" key="3">
    <source>
        <dbReference type="Proteomes" id="UP000006755"/>
    </source>
</evidence>
<organism evidence="2 3">
    <name type="scientific">Gallaecimonas xiamenensis 3-C-1</name>
    <dbReference type="NCBI Taxonomy" id="745411"/>
    <lineage>
        <taxon>Bacteria</taxon>
        <taxon>Pseudomonadati</taxon>
        <taxon>Pseudomonadota</taxon>
        <taxon>Gammaproteobacteria</taxon>
        <taxon>Enterobacterales</taxon>
        <taxon>Gallaecimonadaceae</taxon>
        <taxon>Gallaecimonas</taxon>
    </lineage>
</organism>
<name>K2J2L7_9GAMM</name>
<protein>
    <recommendedName>
        <fullName evidence="4">Lipoprotein</fullName>
    </recommendedName>
</protein>
<dbReference type="Pfam" id="PF07273">
    <property type="entry name" value="DUF1439"/>
    <property type="match status" value="1"/>
</dbReference>
<keyword evidence="3" id="KW-1185">Reference proteome</keyword>
<sequence>MKRLLIVASLLMLAGCAQLMGLANYTLTQAELQDKLRGQLDDWSQELGQSLGVRTQIDQLDLRLHDQKARLKLGGEAALSQMFKAIPLALQLEVEGRPSLEGKAVYLRDIKLLTAKADLLGYSGRLGPDTSAMGQWLTRYLNSHPVYRIPDDSPLAALPLSMEVAEGRLVFRPSKP</sequence>
<dbReference type="EMBL" id="AMRI01000003">
    <property type="protein sequence ID" value="EKE77186.1"/>
    <property type="molecule type" value="Genomic_DNA"/>
</dbReference>
<feature type="chain" id="PRO_5003861191" description="Lipoprotein" evidence="1">
    <location>
        <begin position="20"/>
        <end position="176"/>
    </location>
</feature>
<dbReference type="Gene3D" id="3.15.10.40">
    <property type="entry name" value="Uncharacterised protein PF07273, DUF1439"/>
    <property type="match status" value="1"/>
</dbReference>
<gene>
    <name evidence="2" type="ORF">B3C1_03235</name>
</gene>
<dbReference type="AlphaFoldDB" id="K2J2L7"/>
<dbReference type="OrthoDB" id="7062020at2"/>
<proteinExistence type="predicted"/>
<keyword evidence="1" id="KW-0732">Signal</keyword>
<reference evidence="2 3" key="1">
    <citation type="journal article" date="2012" name="J. Bacteriol.">
        <title>Genome Sequence of Gallaecimonas xiamenensis Type Strain 3-C-1.</title>
        <authorList>
            <person name="Lai Q."/>
            <person name="Wang L."/>
            <person name="Wang W."/>
            <person name="Shao Z."/>
        </authorList>
    </citation>
    <scope>NUCLEOTIDE SEQUENCE [LARGE SCALE GENOMIC DNA]</scope>
    <source>
        <strain evidence="2 3">3-C-1</strain>
    </source>
</reference>
<dbReference type="PROSITE" id="PS51257">
    <property type="entry name" value="PROKAR_LIPOPROTEIN"/>
    <property type="match status" value="1"/>
</dbReference>
<comment type="caution">
    <text evidence="2">The sequence shown here is derived from an EMBL/GenBank/DDBJ whole genome shotgun (WGS) entry which is preliminary data.</text>
</comment>
<dbReference type="eggNOG" id="ENOG5032TZ5">
    <property type="taxonomic scope" value="Bacteria"/>
</dbReference>
<feature type="signal peptide" evidence="1">
    <location>
        <begin position="1"/>
        <end position="19"/>
    </location>
</feature>
<evidence type="ECO:0000256" key="1">
    <source>
        <dbReference type="SAM" id="SignalP"/>
    </source>
</evidence>
<dbReference type="InterPro" id="IPR010835">
    <property type="entry name" value="DUF1439"/>
</dbReference>
<dbReference type="Proteomes" id="UP000006755">
    <property type="component" value="Unassembled WGS sequence"/>
</dbReference>
<accession>K2J2L7</accession>
<evidence type="ECO:0000313" key="2">
    <source>
        <dbReference type="EMBL" id="EKE77186.1"/>
    </source>
</evidence>
<dbReference type="RefSeq" id="WP_008482877.1">
    <property type="nucleotide sequence ID" value="NZ_AMRI01000003.1"/>
</dbReference>